<dbReference type="RefSeq" id="WP_243069989.1">
    <property type="nucleotide sequence ID" value="NZ_JAIVFL010000001.1"/>
</dbReference>
<gene>
    <name evidence="1" type="ORF">K9U37_00185</name>
</gene>
<dbReference type="Proteomes" id="UP001139068">
    <property type="component" value="Unassembled WGS sequence"/>
</dbReference>
<name>A0ABS9YQ80_9MYCO</name>
<evidence type="ECO:0000313" key="1">
    <source>
        <dbReference type="EMBL" id="MCI4673453.1"/>
    </source>
</evidence>
<reference evidence="1" key="1">
    <citation type="journal article" date="2022" name="ISME J.">
        <title>Identification of active gaseous-alkane degraders at natural gas seeps.</title>
        <authorList>
            <person name="Farhan Ul Haque M."/>
            <person name="Hernandez M."/>
            <person name="Crombie A.T."/>
            <person name="Murrell J.C."/>
        </authorList>
    </citation>
    <scope>NUCLEOTIDE SEQUENCE</scope>
    <source>
        <strain evidence="1">ANDR5</strain>
    </source>
</reference>
<sequence length="144" mass="15837">MEGAEDLEVQALKNSPAYGARNVQIVAAGTGEALPGPVTCEMCCWSAALYNGASGFCVGPVFGLTGVSGRICRMRDTELYRHLLGLETPWKVGRVELSATDGRVDVWVEHPARTRFSCPDCDAVLSVYDHSAERAWRLWTRVRY</sequence>
<accession>A0ABS9YQ80</accession>
<organism evidence="1 2">
    <name type="scientific">Candidatus Mycolicibacterium alkanivorans</name>
    <dbReference type="NCBI Taxonomy" id="2954114"/>
    <lineage>
        <taxon>Bacteria</taxon>
        <taxon>Bacillati</taxon>
        <taxon>Actinomycetota</taxon>
        <taxon>Actinomycetes</taxon>
        <taxon>Mycobacteriales</taxon>
        <taxon>Mycobacteriaceae</taxon>
        <taxon>Mycolicibacterium</taxon>
    </lineage>
</organism>
<keyword evidence="2" id="KW-1185">Reference proteome</keyword>
<comment type="caution">
    <text evidence="1">The sequence shown here is derived from an EMBL/GenBank/DDBJ whole genome shotgun (WGS) entry which is preliminary data.</text>
</comment>
<evidence type="ECO:0000313" key="2">
    <source>
        <dbReference type="Proteomes" id="UP001139068"/>
    </source>
</evidence>
<protein>
    <recommendedName>
        <fullName evidence="3">Transposase</fullName>
    </recommendedName>
</protein>
<evidence type="ECO:0008006" key="3">
    <source>
        <dbReference type="Google" id="ProtNLM"/>
    </source>
</evidence>
<proteinExistence type="predicted"/>
<dbReference type="EMBL" id="JAIVFL010000001">
    <property type="protein sequence ID" value="MCI4673453.1"/>
    <property type="molecule type" value="Genomic_DNA"/>
</dbReference>